<evidence type="ECO:0000313" key="2">
    <source>
        <dbReference type="EMBL" id="KAG1521315.1"/>
    </source>
</evidence>
<dbReference type="EMBL" id="JAANIT010014506">
    <property type="protein sequence ID" value="KAG1521315.1"/>
    <property type="molecule type" value="Genomic_DNA"/>
</dbReference>
<protein>
    <submittedName>
        <fullName evidence="2">Uncharacterized protein</fullName>
    </submittedName>
</protein>
<accession>A0A9P6XLL8</accession>
<sequence>MEHGCVGRHGVAAGSGRPGPRGIARRRGDRGRPPHGVQERGHARLPARHAAGAGIGGFRHTGGLRGAVLRQLLLGGGGACA</sequence>
<evidence type="ECO:0000313" key="3">
    <source>
        <dbReference type="Proteomes" id="UP000717996"/>
    </source>
</evidence>
<organism evidence="2 3">
    <name type="scientific">Rhizopus oryzae</name>
    <name type="common">Mucormycosis agent</name>
    <name type="synonym">Rhizopus arrhizus var. delemar</name>
    <dbReference type="NCBI Taxonomy" id="64495"/>
    <lineage>
        <taxon>Eukaryota</taxon>
        <taxon>Fungi</taxon>
        <taxon>Fungi incertae sedis</taxon>
        <taxon>Mucoromycota</taxon>
        <taxon>Mucoromycotina</taxon>
        <taxon>Mucoromycetes</taxon>
        <taxon>Mucorales</taxon>
        <taxon>Mucorineae</taxon>
        <taxon>Rhizopodaceae</taxon>
        <taxon>Rhizopus</taxon>
    </lineage>
</organism>
<dbReference type="AlphaFoldDB" id="A0A9P6XLL8"/>
<reference evidence="2" key="1">
    <citation type="journal article" date="2020" name="Microb. Genom.">
        <title>Genetic diversity of clinical and environmental Mucorales isolates obtained from an investigation of mucormycosis cases among solid organ transplant recipients.</title>
        <authorList>
            <person name="Nguyen M.H."/>
            <person name="Kaul D."/>
            <person name="Muto C."/>
            <person name="Cheng S.J."/>
            <person name="Richter R.A."/>
            <person name="Bruno V.M."/>
            <person name="Liu G."/>
            <person name="Beyhan S."/>
            <person name="Sundermann A.J."/>
            <person name="Mounaud S."/>
            <person name="Pasculle A.W."/>
            <person name="Nierman W.C."/>
            <person name="Driscoll E."/>
            <person name="Cumbie R."/>
            <person name="Clancy C.J."/>
            <person name="Dupont C.L."/>
        </authorList>
    </citation>
    <scope>NUCLEOTIDE SEQUENCE</scope>
    <source>
        <strain evidence="2">GL16</strain>
    </source>
</reference>
<evidence type="ECO:0000256" key="1">
    <source>
        <dbReference type="SAM" id="MobiDB-lite"/>
    </source>
</evidence>
<comment type="caution">
    <text evidence="2">The sequence shown here is derived from an EMBL/GenBank/DDBJ whole genome shotgun (WGS) entry which is preliminary data.</text>
</comment>
<proteinExistence type="predicted"/>
<dbReference type="Proteomes" id="UP000717996">
    <property type="component" value="Unassembled WGS sequence"/>
</dbReference>
<feature type="region of interest" description="Disordered" evidence="1">
    <location>
        <begin position="1"/>
        <end position="45"/>
    </location>
</feature>
<name>A0A9P6XLL8_RHIOR</name>
<gene>
    <name evidence="2" type="ORF">G6F51_014689</name>
</gene>